<dbReference type="AlphaFoldDB" id="A0A366HQF9"/>
<keyword evidence="4 7" id="KW-0812">Transmembrane</keyword>
<evidence type="ECO:0000256" key="6">
    <source>
        <dbReference type="ARBA" id="ARBA00023136"/>
    </source>
</evidence>
<organism evidence="9 10">
    <name type="scientific">Roseimicrobium gellanilyticum</name>
    <dbReference type="NCBI Taxonomy" id="748857"/>
    <lineage>
        <taxon>Bacteria</taxon>
        <taxon>Pseudomonadati</taxon>
        <taxon>Verrucomicrobiota</taxon>
        <taxon>Verrucomicrobiia</taxon>
        <taxon>Verrucomicrobiales</taxon>
        <taxon>Verrucomicrobiaceae</taxon>
        <taxon>Roseimicrobium</taxon>
    </lineage>
</organism>
<evidence type="ECO:0000256" key="3">
    <source>
        <dbReference type="ARBA" id="ARBA00022679"/>
    </source>
</evidence>
<evidence type="ECO:0000256" key="1">
    <source>
        <dbReference type="ARBA" id="ARBA00004141"/>
    </source>
</evidence>
<comment type="caution">
    <text evidence="9">The sequence shown here is derived from an EMBL/GenBank/DDBJ whole genome shotgun (WGS) entry which is preliminary data.</text>
</comment>
<reference evidence="9 10" key="1">
    <citation type="submission" date="2018-06" db="EMBL/GenBank/DDBJ databases">
        <title>Genomic Encyclopedia of Type Strains, Phase IV (KMG-IV): sequencing the most valuable type-strain genomes for metagenomic binning, comparative biology and taxonomic classification.</title>
        <authorList>
            <person name="Goeker M."/>
        </authorList>
    </citation>
    <scope>NUCLEOTIDE SEQUENCE [LARGE SCALE GENOMIC DNA]</scope>
    <source>
        <strain evidence="9 10">DSM 25532</strain>
    </source>
</reference>
<keyword evidence="5 7" id="KW-1133">Transmembrane helix</keyword>
<evidence type="ECO:0000256" key="2">
    <source>
        <dbReference type="ARBA" id="ARBA00006464"/>
    </source>
</evidence>
<evidence type="ECO:0000256" key="5">
    <source>
        <dbReference type="ARBA" id="ARBA00022989"/>
    </source>
</evidence>
<dbReference type="GO" id="GO:0016780">
    <property type="term" value="F:phosphotransferase activity, for other substituted phosphate groups"/>
    <property type="evidence" value="ECO:0007669"/>
    <property type="project" value="TreeGrafter"/>
</dbReference>
<feature type="domain" description="Bacterial sugar transferase" evidence="8">
    <location>
        <begin position="270"/>
        <end position="460"/>
    </location>
</feature>
<gene>
    <name evidence="9" type="ORF">DES53_103342</name>
</gene>
<feature type="transmembrane region" description="Helical" evidence="7">
    <location>
        <begin position="51"/>
        <end position="67"/>
    </location>
</feature>
<evidence type="ECO:0000313" key="10">
    <source>
        <dbReference type="Proteomes" id="UP000253426"/>
    </source>
</evidence>
<sequence>MLGRRQEINLQLNQLLDCGLLGLSIWFAHWLRSDLVQSLWPNLYPIPGFGRFWWLVAVIAPFTPIILESRGFYDDILRKTPAQSLRQLAGTALRVTVLVGLCEIFLRWNVEARSVVVVGSLLGAALLLLREQVVRSIMKRQALLGHVNKERVLLAGQPADMDAMLSSMTDEQRAEMEVVGRFDIMAASKEQLVDLLHEKAVSRVIFAVKHAHFARIEEAVQACETEGVEAWLSADFFQTAIARPTFDVLGGKLMLVFHTAPAASWSLWVKDVLDRVGAALLILATSPLWLAAAIGIKLSSPGPIFFAQSRAGRSGRSFRMFKFRTMCTNAEAQQRQLEQNNQMSGPVFKLKHDPRIFVFGKWLRRLSIDELPQLINVLRGEMSLVGPRPLPMYEIQKIEKHAQRRRLSVKPGLTCLWQVMGRNTINSFEDWVALDLRYIDNWSLWLDARILVRTIPAVLKGAGAH</sequence>
<evidence type="ECO:0000259" key="8">
    <source>
        <dbReference type="Pfam" id="PF02397"/>
    </source>
</evidence>
<dbReference type="EMBL" id="QNRR01000003">
    <property type="protein sequence ID" value="RBP45344.1"/>
    <property type="molecule type" value="Genomic_DNA"/>
</dbReference>
<protein>
    <submittedName>
        <fullName evidence="9">Exopolysaccharide biosynthesis polyprenyl glycosylphosphotransferase</fullName>
    </submittedName>
</protein>
<dbReference type="PANTHER" id="PTHR30576">
    <property type="entry name" value="COLANIC BIOSYNTHESIS UDP-GLUCOSE LIPID CARRIER TRANSFERASE"/>
    <property type="match status" value="1"/>
</dbReference>
<evidence type="ECO:0000313" key="9">
    <source>
        <dbReference type="EMBL" id="RBP45344.1"/>
    </source>
</evidence>
<evidence type="ECO:0000256" key="4">
    <source>
        <dbReference type="ARBA" id="ARBA00022692"/>
    </source>
</evidence>
<dbReference type="InterPro" id="IPR017475">
    <property type="entry name" value="EPS_sugar_tfrase"/>
</dbReference>
<dbReference type="Pfam" id="PF02397">
    <property type="entry name" value="Bac_transf"/>
    <property type="match status" value="1"/>
</dbReference>
<dbReference type="Proteomes" id="UP000253426">
    <property type="component" value="Unassembled WGS sequence"/>
</dbReference>
<feature type="transmembrane region" description="Helical" evidence="7">
    <location>
        <begin position="12"/>
        <end position="31"/>
    </location>
</feature>
<keyword evidence="6 7" id="KW-0472">Membrane</keyword>
<proteinExistence type="inferred from homology"/>
<name>A0A366HQF9_9BACT</name>
<evidence type="ECO:0000256" key="7">
    <source>
        <dbReference type="SAM" id="Phobius"/>
    </source>
</evidence>
<keyword evidence="3 9" id="KW-0808">Transferase</keyword>
<comment type="similarity">
    <text evidence="2">Belongs to the bacterial sugar transferase family.</text>
</comment>
<comment type="subcellular location">
    <subcellularLocation>
        <location evidence="1">Membrane</location>
        <topology evidence="1">Multi-pass membrane protein</topology>
    </subcellularLocation>
</comment>
<dbReference type="InterPro" id="IPR003362">
    <property type="entry name" value="Bact_transf"/>
</dbReference>
<dbReference type="NCBIfam" id="TIGR03025">
    <property type="entry name" value="EPS_sugtrans"/>
    <property type="match status" value="1"/>
</dbReference>
<dbReference type="PANTHER" id="PTHR30576:SF10">
    <property type="entry name" value="SLL5057 PROTEIN"/>
    <property type="match status" value="1"/>
</dbReference>
<dbReference type="OrthoDB" id="9808602at2"/>
<dbReference type="GO" id="GO:0016020">
    <property type="term" value="C:membrane"/>
    <property type="evidence" value="ECO:0007669"/>
    <property type="project" value="UniProtKB-SubCell"/>
</dbReference>
<keyword evidence="10" id="KW-1185">Reference proteome</keyword>
<feature type="transmembrane region" description="Helical" evidence="7">
    <location>
        <begin position="112"/>
        <end position="129"/>
    </location>
</feature>
<accession>A0A366HQF9</accession>